<evidence type="ECO:0000313" key="2">
    <source>
        <dbReference type="Proteomes" id="UP001175001"/>
    </source>
</evidence>
<proteinExistence type="predicted"/>
<sequence>MATPIPIIVCGATQAVAVQVKSNMLPEFDVVYAGFDLPATLTEVPQILSNRTSPPPSSTLHTQLGSNDFTTRGFPRAVVAGGGYTDEAFNNLFQACVQACGGGGSEEDAKLPVPFFRVDNGITSRLVAEGKMPAIGTPEYPAAIAGRLKERLREAGVVAVSLRVATPNLKTQKVYTTVYTSNKVKTVPFTSTIIATGTSNKPCPTTQPVVGKTTTHSASVCVTTE</sequence>
<evidence type="ECO:0000313" key="1">
    <source>
        <dbReference type="EMBL" id="KAK0609085.1"/>
    </source>
</evidence>
<feature type="non-terminal residue" evidence="1">
    <location>
        <position position="225"/>
    </location>
</feature>
<comment type="caution">
    <text evidence="1">The sequence shown here is derived from an EMBL/GenBank/DDBJ whole genome shotgun (WGS) entry which is preliminary data.</text>
</comment>
<dbReference type="EMBL" id="JAUJDW010000289">
    <property type="protein sequence ID" value="KAK0609085.1"/>
    <property type="molecule type" value="Genomic_DNA"/>
</dbReference>
<reference evidence="1" key="1">
    <citation type="submission" date="2023-06" db="EMBL/GenBank/DDBJ databases">
        <title>Multi-omics analyses reveal the molecular pathogenesis toolkit of Lasiodiplodia hormozganensis, a cross-kingdom pathogen.</title>
        <authorList>
            <person name="Felix C."/>
            <person name="Meneses R."/>
            <person name="Goncalves M.F.M."/>
            <person name="Tilleman L."/>
            <person name="Duarte A.S."/>
            <person name="Jorrin-Novo J.V."/>
            <person name="Van De Peer Y."/>
            <person name="Deforce D."/>
            <person name="Van Nieuwerburgh F."/>
            <person name="Esteves A.C."/>
            <person name="Alves A."/>
        </authorList>
    </citation>
    <scope>NUCLEOTIDE SEQUENCE</scope>
    <source>
        <strain evidence="1">CBS 339.90</strain>
    </source>
</reference>
<name>A0AA39WB55_9PEZI</name>
<dbReference type="Proteomes" id="UP001175001">
    <property type="component" value="Unassembled WGS sequence"/>
</dbReference>
<keyword evidence="2" id="KW-1185">Reference proteome</keyword>
<evidence type="ECO:0008006" key="3">
    <source>
        <dbReference type="Google" id="ProtNLM"/>
    </source>
</evidence>
<organism evidence="1 2">
    <name type="scientific">Lasiodiplodia hormozganensis</name>
    <dbReference type="NCBI Taxonomy" id="869390"/>
    <lineage>
        <taxon>Eukaryota</taxon>
        <taxon>Fungi</taxon>
        <taxon>Dikarya</taxon>
        <taxon>Ascomycota</taxon>
        <taxon>Pezizomycotina</taxon>
        <taxon>Dothideomycetes</taxon>
        <taxon>Dothideomycetes incertae sedis</taxon>
        <taxon>Botryosphaeriales</taxon>
        <taxon>Botryosphaeriaceae</taxon>
        <taxon>Lasiodiplodia</taxon>
    </lineage>
</organism>
<dbReference type="AlphaFoldDB" id="A0AA39WB55"/>
<accession>A0AA39WB55</accession>
<gene>
    <name evidence="1" type="ORF">DIS24_g12517</name>
</gene>
<protein>
    <recommendedName>
        <fullName evidence="3">FAD/NAD(P)-binding domain-containing protein</fullName>
    </recommendedName>
</protein>